<name>A0A7W7P3C9_PSENT</name>
<dbReference type="Proteomes" id="UP000566995">
    <property type="component" value="Unassembled WGS sequence"/>
</dbReference>
<dbReference type="RefSeq" id="WP_184595778.1">
    <property type="nucleotide sequence ID" value="NZ_JACHLI010000032.1"/>
</dbReference>
<evidence type="ECO:0000313" key="14">
    <source>
        <dbReference type="Proteomes" id="UP000566995"/>
    </source>
</evidence>
<dbReference type="GO" id="GO:0005886">
    <property type="term" value="C:plasma membrane"/>
    <property type="evidence" value="ECO:0007669"/>
    <property type="project" value="UniProtKB-SubCell"/>
</dbReference>
<evidence type="ECO:0000256" key="7">
    <source>
        <dbReference type="ARBA" id="ARBA00022825"/>
    </source>
</evidence>
<evidence type="ECO:0000259" key="12">
    <source>
        <dbReference type="Pfam" id="PF08496"/>
    </source>
</evidence>
<keyword evidence="3" id="KW-1003">Cell membrane</keyword>
<dbReference type="Pfam" id="PF08496">
    <property type="entry name" value="Peptidase_S49_N"/>
    <property type="match status" value="1"/>
</dbReference>
<dbReference type="GO" id="GO:0006508">
    <property type="term" value="P:proteolysis"/>
    <property type="evidence" value="ECO:0007669"/>
    <property type="project" value="UniProtKB-KW"/>
</dbReference>
<keyword evidence="4 13" id="KW-0645">Protease</keyword>
<feature type="transmembrane region" description="Helical" evidence="10">
    <location>
        <begin position="7"/>
        <end position="29"/>
    </location>
</feature>
<dbReference type="PANTHER" id="PTHR42987">
    <property type="entry name" value="PEPTIDASE S49"/>
    <property type="match status" value="1"/>
</dbReference>
<gene>
    <name evidence="13" type="ORF">HNP46_005765</name>
</gene>
<evidence type="ECO:0000256" key="8">
    <source>
        <dbReference type="ARBA" id="ARBA00022989"/>
    </source>
</evidence>
<comment type="caution">
    <text evidence="13">The sequence shown here is derived from an EMBL/GenBank/DDBJ whole genome shotgun (WGS) entry which is preliminary data.</text>
</comment>
<evidence type="ECO:0000256" key="2">
    <source>
        <dbReference type="ARBA" id="ARBA00008683"/>
    </source>
</evidence>
<keyword evidence="8 10" id="KW-1133">Transmembrane helix</keyword>
<dbReference type="Gene3D" id="3.90.226.10">
    <property type="entry name" value="2-enoyl-CoA Hydratase, Chain A, domain 1"/>
    <property type="match status" value="1"/>
</dbReference>
<evidence type="ECO:0000259" key="11">
    <source>
        <dbReference type="Pfam" id="PF01343"/>
    </source>
</evidence>
<feature type="domain" description="Peptidase S49" evidence="11">
    <location>
        <begin position="153"/>
        <end position="299"/>
    </location>
</feature>
<dbReference type="NCBIfam" id="NF008745">
    <property type="entry name" value="PRK11778.1"/>
    <property type="match status" value="1"/>
</dbReference>
<keyword evidence="7" id="KW-0720">Serine protease</keyword>
<evidence type="ECO:0000256" key="3">
    <source>
        <dbReference type="ARBA" id="ARBA00022475"/>
    </source>
</evidence>
<evidence type="ECO:0000313" key="13">
    <source>
        <dbReference type="EMBL" id="MBB4866858.1"/>
    </source>
</evidence>
<dbReference type="Gene3D" id="6.20.330.10">
    <property type="match status" value="1"/>
</dbReference>
<organism evidence="13 14">
    <name type="scientific">Pseudomonas nitroreducens</name>
    <dbReference type="NCBI Taxonomy" id="46680"/>
    <lineage>
        <taxon>Bacteria</taxon>
        <taxon>Pseudomonadati</taxon>
        <taxon>Pseudomonadota</taxon>
        <taxon>Gammaproteobacteria</taxon>
        <taxon>Pseudomonadales</taxon>
        <taxon>Pseudomonadaceae</taxon>
        <taxon>Pseudomonas</taxon>
    </lineage>
</organism>
<protein>
    <submittedName>
        <fullName evidence="13">Serine protease SohB</fullName>
        <ecNumber evidence="13">3.4.21.-</ecNumber>
    </submittedName>
</protein>
<dbReference type="SUPFAM" id="SSF52096">
    <property type="entry name" value="ClpP/crotonase"/>
    <property type="match status" value="1"/>
</dbReference>
<comment type="subcellular location">
    <subcellularLocation>
        <location evidence="1">Cell membrane</location>
    </subcellularLocation>
</comment>
<keyword evidence="9 10" id="KW-0472">Membrane</keyword>
<dbReference type="InterPro" id="IPR029045">
    <property type="entry name" value="ClpP/crotonase-like_dom_sf"/>
</dbReference>
<dbReference type="CDD" id="cd07023">
    <property type="entry name" value="S49_Sppa_N_C"/>
    <property type="match status" value="1"/>
</dbReference>
<evidence type="ECO:0000256" key="1">
    <source>
        <dbReference type="ARBA" id="ARBA00004236"/>
    </source>
</evidence>
<dbReference type="Pfam" id="PF01343">
    <property type="entry name" value="Peptidase_S49"/>
    <property type="match status" value="1"/>
</dbReference>
<proteinExistence type="inferred from homology"/>
<keyword evidence="6 13" id="KW-0378">Hydrolase</keyword>
<evidence type="ECO:0000256" key="10">
    <source>
        <dbReference type="SAM" id="Phobius"/>
    </source>
</evidence>
<reference evidence="13 14" key="1">
    <citation type="submission" date="2020-08" db="EMBL/GenBank/DDBJ databases">
        <title>Functional genomics of gut bacteria from endangered species of beetles.</title>
        <authorList>
            <person name="Carlos-Shanley C."/>
        </authorList>
    </citation>
    <scope>NUCLEOTIDE SEQUENCE [LARGE SCALE GENOMIC DNA]</scope>
    <source>
        <strain evidence="13 14">S00179</strain>
    </source>
</reference>
<evidence type="ECO:0000256" key="5">
    <source>
        <dbReference type="ARBA" id="ARBA00022692"/>
    </source>
</evidence>
<evidence type="ECO:0000256" key="4">
    <source>
        <dbReference type="ARBA" id="ARBA00022670"/>
    </source>
</evidence>
<keyword evidence="5 10" id="KW-0812">Transmembrane</keyword>
<dbReference type="EMBL" id="JACHLI010000032">
    <property type="protein sequence ID" value="MBB4866858.1"/>
    <property type="molecule type" value="Genomic_DNA"/>
</dbReference>
<sequence>MQYLYDFLLFLAKAVVLLTAVAIVASIIFGSKSKGGGEGNLRVRSLNTFYKKLNNAVGAVLLPKSQVKAQRKMEAKEAKLVKKLGLSATQKPKVFVLDFKGDLYASAAENLRHEVTALLSHAKEDDEVLVRLSSPGGTVTGYGLGAAQLARVRDKGIPLTVAVDQVAASGGYMMACIANKIISAPFAMLGSIGVVSQVTNVHRLLKKNDVDVEHFTAGEYKRTVTMTGEITEEGREKYREQLAEIHELFRDHVSAYRPELDMQKIGTGEAWCGTKAMEHGLVDQLMTSDEYLQDKANMADLIHLEFRAPKPGRLKKLMGAELADFVDGFLTRLSSRSSVI</sequence>
<dbReference type="InterPro" id="IPR047272">
    <property type="entry name" value="S49_SppA_C"/>
</dbReference>
<accession>A0A7W7P3C9</accession>
<evidence type="ECO:0000256" key="6">
    <source>
        <dbReference type="ARBA" id="ARBA00022801"/>
    </source>
</evidence>
<comment type="similarity">
    <text evidence="2">Belongs to the peptidase S49 family.</text>
</comment>
<dbReference type="InterPro" id="IPR002142">
    <property type="entry name" value="Peptidase_S49"/>
</dbReference>
<dbReference type="AlphaFoldDB" id="A0A7W7P3C9"/>
<feature type="domain" description="Peptidase S49 N-terminal proteobacteria" evidence="12">
    <location>
        <begin position="3"/>
        <end position="149"/>
    </location>
</feature>
<dbReference type="GO" id="GO:0004252">
    <property type="term" value="F:serine-type endopeptidase activity"/>
    <property type="evidence" value="ECO:0007669"/>
    <property type="project" value="InterPro"/>
</dbReference>
<evidence type="ECO:0000256" key="9">
    <source>
        <dbReference type="ARBA" id="ARBA00023136"/>
    </source>
</evidence>
<dbReference type="PANTHER" id="PTHR42987:SF4">
    <property type="entry name" value="PROTEASE SOHB-RELATED"/>
    <property type="match status" value="1"/>
</dbReference>
<dbReference type="EC" id="3.4.21.-" evidence="13"/>
<dbReference type="InterPro" id="IPR013703">
    <property type="entry name" value="Peptidase_S49_N_proteobac"/>
</dbReference>